<keyword evidence="4" id="KW-1185">Reference proteome</keyword>
<feature type="domain" description="Methyltransferase" evidence="2">
    <location>
        <begin position="266"/>
        <end position="363"/>
    </location>
</feature>
<dbReference type="Proteomes" id="UP001476247">
    <property type="component" value="Unassembled WGS sequence"/>
</dbReference>
<evidence type="ECO:0000256" key="1">
    <source>
        <dbReference type="SAM" id="MobiDB-lite"/>
    </source>
</evidence>
<dbReference type="EMBL" id="BAABUJ010000005">
    <property type="protein sequence ID" value="GAA5796175.1"/>
    <property type="molecule type" value="Genomic_DNA"/>
</dbReference>
<feature type="region of interest" description="Disordered" evidence="1">
    <location>
        <begin position="478"/>
        <end position="510"/>
    </location>
</feature>
<organism evidence="3 4">
    <name type="scientific">Helicostylum pulchrum</name>
    <dbReference type="NCBI Taxonomy" id="562976"/>
    <lineage>
        <taxon>Eukaryota</taxon>
        <taxon>Fungi</taxon>
        <taxon>Fungi incertae sedis</taxon>
        <taxon>Mucoromycota</taxon>
        <taxon>Mucoromycotina</taxon>
        <taxon>Mucoromycetes</taxon>
        <taxon>Mucorales</taxon>
        <taxon>Mucorineae</taxon>
        <taxon>Mucoraceae</taxon>
        <taxon>Helicostylum</taxon>
    </lineage>
</organism>
<gene>
    <name evidence="3" type="ORF">HPULCUR_001544</name>
</gene>
<dbReference type="InterPro" id="IPR041698">
    <property type="entry name" value="Methyltransf_25"/>
</dbReference>
<proteinExistence type="predicted"/>
<dbReference type="PANTHER" id="PTHR43591:SF24">
    <property type="entry name" value="2-METHOXY-6-POLYPRENYL-1,4-BENZOQUINOL METHYLASE, MITOCHONDRIAL"/>
    <property type="match status" value="1"/>
</dbReference>
<dbReference type="InterPro" id="IPR029063">
    <property type="entry name" value="SAM-dependent_MTases_sf"/>
</dbReference>
<evidence type="ECO:0000259" key="2">
    <source>
        <dbReference type="Pfam" id="PF13649"/>
    </source>
</evidence>
<dbReference type="Gene3D" id="3.40.50.150">
    <property type="entry name" value="Vaccinia Virus protein VP39"/>
    <property type="match status" value="1"/>
</dbReference>
<protein>
    <recommendedName>
        <fullName evidence="2">Methyltransferase domain-containing protein</fullName>
    </recommendedName>
</protein>
<dbReference type="SUPFAM" id="SSF53335">
    <property type="entry name" value="S-adenosyl-L-methionine-dependent methyltransferases"/>
    <property type="match status" value="1"/>
</dbReference>
<reference evidence="3 4" key="1">
    <citation type="submission" date="2024-04" db="EMBL/GenBank/DDBJ databases">
        <title>genome sequences of Mucor flavus KT1a and Helicostylum pulchrum KT1b strains isolation_sourced from the surface of a dry-aged beef.</title>
        <authorList>
            <person name="Toyotome T."/>
            <person name="Hosono M."/>
            <person name="Torimaru M."/>
            <person name="Fukuda K."/>
            <person name="Mikami N."/>
        </authorList>
    </citation>
    <scope>NUCLEOTIDE SEQUENCE [LARGE SCALE GENOMIC DNA]</scope>
    <source>
        <strain evidence="3 4">KT1b</strain>
    </source>
</reference>
<name>A0ABP9XPJ6_9FUNG</name>
<feature type="compositionally biased region" description="Polar residues" evidence="1">
    <location>
        <begin position="486"/>
        <end position="508"/>
    </location>
</feature>
<accession>A0ABP9XPJ6</accession>
<dbReference type="PANTHER" id="PTHR43591">
    <property type="entry name" value="METHYLTRANSFERASE"/>
    <property type="match status" value="1"/>
</dbReference>
<feature type="region of interest" description="Disordered" evidence="1">
    <location>
        <begin position="155"/>
        <end position="186"/>
    </location>
</feature>
<dbReference type="CDD" id="cd02440">
    <property type="entry name" value="AdoMet_MTases"/>
    <property type="match status" value="1"/>
</dbReference>
<evidence type="ECO:0000313" key="4">
    <source>
        <dbReference type="Proteomes" id="UP001476247"/>
    </source>
</evidence>
<comment type="caution">
    <text evidence="3">The sequence shown here is derived from an EMBL/GenBank/DDBJ whole genome shotgun (WGS) entry which is preliminary data.</text>
</comment>
<dbReference type="Pfam" id="PF13649">
    <property type="entry name" value="Methyltransf_25"/>
    <property type="match status" value="1"/>
</dbReference>
<sequence length="545" mass="62484">MSSVKEHYNLLTWLTHIKHVHDIKKIVPILSHQKQPKDMVVSTVTIIQEKNPKSKLARRKSNIAFYKNNLIRFHRPHGLFSKKQPEKEEQQQDQGECGCCAQGCCSISRLHRHSTSTLSLNEADDELDSCDNESLQSNNDGTNKLPPCMCTTTTATTSTENESEYSDSLSNKTITSKESSRASRESSIYALPAELDSPDVGFKKLQQDGDLVDYDDISDLIEDDYSENYLTNVQSYSRSAVHNSLIRLALNGPFQSPIDTDQKKQVLHVGCGNGDWCVDIATCFPNWLVVGIDDKTGGPIQDHRKVPRNFKFVRCYYDLLRTMKDIPSDSFDFVYCRFLIFTYSTEKYNELINESYRICKPGGFVEFYELDMRIYGNPKAGPMTHRLNSKVFRSMEQHNLNPRLARKLGDMVSDQFNLPSQKPSSNDTNKTKQYKKEHFNTNYTSLPLGLWGGKLGVMFRDDINDLFENFELNLQESSCPRHRTRQLQPTDSSSSYNTSEDDNASNIPQPEEIEMMDNEMESKKSFMNLYHVYAQKNNLQEELSL</sequence>
<evidence type="ECO:0000313" key="3">
    <source>
        <dbReference type="EMBL" id="GAA5796175.1"/>
    </source>
</evidence>